<dbReference type="Gene3D" id="3.90.1200.10">
    <property type="match status" value="1"/>
</dbReference>
<dbReference type="GO" id="GO:0043752">
    <property type="term" value="F:adenosylcobinamide kinase activity"/>
    <property type="evidence" value="ECO:0007669"/>
    <property type="project" value="UniProtKB-EC"/>
</dbReference>
<keyword evidence="2" id="KW-0418">Kinase</keyword>
<evidence type="ECO:0000313" key="3">
    <source>
        <dbReference type="Proteomes" id="UP000078250"/>
    </source>
</evidence>
<dbReference type="RefSeq" id="WP_239994664.1">
    <property type="nucleotide sequence ID" value="NZ_LXEV01000021.1"/>
</dbReference>
<comment type="caution">
    <text evidence="2">The sequence shown here is derived from an EMBL/GenBank/DDBJ whole genome shotgun (WGS) entry which is preliminary data.</text>
</comment>
<dbReference type="EMBL" id="LXEV01000021">
    <property type="protein sequence ID" value="OAT47112.1"/>
    <property type="molecule type" value="Genomic_DNA"/>
</dbReference>
<gene>
    <name evidence="2" type="ORF">M997_1639</name>
</gene>
<sequence>MGLFGIQYAEIDWVARYYGIEKTALFVRARKEYAILKQLSGSDLSPKIATRYGEWFFLHWQQGEHLSYQQLFGSYFQPFAQKIAQLHQQKPFGYPLDLWHELSVYWYGIDRKRLSPKWLVLQRNFLQQPRHNLIKYAPAHMDLHPANILLSDLGIKFIDWEYAADIDIADSLMTFFASNQLTPEQQRQFLHYYCSYHSHHLQPQEGMPYSVEQLRKRILSREPFIFYMMLMWYEVRWQQTKDELFLIMSEPLRRYFSLMS</sequence>
<dbReference type="SUPFAM" id="SSF56112">
    <property type="entry name" value="Protein kinase-like (PK-like)"/>
    <property type="match status" value="1"/>
</dbReference>
<dbReference type="Proteomes" id="UP000078250">
    <property type="component" value="Unassembled WGS sequence"/>
</dbReference>
<feature type="domain" description="Aminoglycoside phosphotransferase" evidence="1">
    <location>
        <begin position="20"/>
        <end position="194"/>
    </location>
</feature>
<organism evidence="2 3">
    <name type="scientific">Proteus hauseri ATCC 700826</name>
    <dbReference type="NCBI Taxonomy" id="1354271"/>
    <lineage>
        <taxon>Bacteria</taxon>
        <taxon>Pseudomonadati</taxon>
        <taxon>Pseudomonadota</taxon>
        <taxon>Gammaproteobacteria</taxon>
        <taxon>Enterobacterales</taxon>
        <taxon>Morganellaceae</taxon>
        <taxon>Proteus</taxon>
    </lineage>
</organism>
<dbReference type="InterPro" id="IPR011009">
    <property type="entry name" value="Kinase-like_dom_sf"/>
</dbReference>
<dbReference type="GO" id="GO:0019165">
    <property type="term" value="F:thiamine kinase activity"/>
    <property type="evidence" value="ECO:0007669"/>
    <property type="project" value="UniProtKB-EC"/>
</dbReference>
<keyword evidence="2" id="KW-0808">Transferase</keyword>
<dbReference type="EC" id="2.7.-.-" evidence="2"/>
<dbReference type="InterPro" id="IPR002575">
    <property type="entry name" value="Aminoglycoside_PTrfase"/>
</dbReference>
<dbReference type="Pfam" id="PF01636">
    <property type="entry name" value="APH"/>
    <property type="match status" value="1"/>
</dbReference>
<proteinExistence type="predicted"/>
<dbReference type="AlphaFoldDB" id="A0AAJ3HSC3"/>
<dbReference type="EC" id="2.7.1.89" evidence="2"/>
<protein>
    <submittedName>
        <fullName evidence="2">Thiamine/adenosylcobinamide kinase</fullName>
        <ecNumber evidence="2">2.7.-.-</ecNumber>
        <ecNumber evidence="2">2.7.1.156</ecNumber>
        <ecNumber evidence="2">2.7.1.89</ecNumber>
    </submittedName>
</protein>
<accession>A0AAJ3HSC3</accession>
<evidence type="ECO:0000313" key="2">
    <source>
        <dbReference type="EMBL" id="OAT47112.1"/>
    </source>
</evidence>
<name>A0AAJ3HSC3_PROHU</name>
<reference evidence="2 3" key="1">
    <citation type="submission" date="2016-04" db="EMBL/GenBank/DDBJ databases">
        <title>ATOL: Assembling a taxonomically balanced genome-scale reconstruction of the evolutionary history of the Enterobacteriaceae.</title>
        <authorList>
            <person name="Plunkett G.III."/>
            <person name="Neeno-Eckwall E.C."/>
            <person name="Glasner J.D."/>
            <person name="Perna N.T."/>
        </authorList>
    </citation>
    <scope>NUCLEOTIDE SEQUENCE [LARGE SCALE GENOMIC DNA]</scope>
    <source>
        <strain evidence="2 3">ATCC 700826</strain>
    </source>
</reference>
<evidence type="ECO:0000259" key="1">
    <source>
        <dbReference type="Pfam" id="PF01636"/>
    </source>
</evidence>
<keyword evidence="3" id="KW-1185">Reference proteome</keyword>
<dbReference type="EC" id="2.7.1.156" evidence="2"/>